<evidence type="ECO:0000313" key="1">
    <source>
        <dbReference type="EMBL" id="MBC6003359.1"/>
    </source>
</evidence>
<organism evidence="1 2">
    <name type="scientific">Paeniclostridium hominis</name>
    <dbReference type="NCBI Taxonomy" id="2764329"/>
    <lineage>
        <taxon>Bacteria</taxon>
        <taxon>Bacillati</taxon>
        <taxon>Bacillota</taxon>
        <taxon>Clostridia</taxon>
        <taxon>Peptostreptococcales</taxon>
        <taxon>Peptostreptococcaceae</taxon>
        <taxon>Paeniclostridium</taxon>
    </lineage>
</organism>
<name>A0ABR7K2M9_9FIRM</name>
<dbReference type="Proteomes" id="UP000611796">
    <property type="component" value="Unassembled WGS sequence"/>
</dbReference>
<evidence type="ECO:0000313" key="2">
    <source>
        <dbReference type="Proteomes" id="UP000611796"/>
    </source>
</evidence>
<proteinExistence type="predicted"/>
<sequence>MFSNRIMRDKVDLLKLNGDVYKDIKSCVQTNLILINDISIPIEEGDTLVRILPNNLRENYIVKDRGFISGMGSIQSHYQVKVEKENIHKEKITSSSINNFYGDISHSQIQQHVQNSTQTMNMNEVYDKREELKAWLNDTLKQNLSSIPLESAKLDTIENILKNVECELEKTNSKPSIIKSGLASIKTVLEGASGNLLASGLIYQLSQFQ</sequence>
<dbReference type="EMBL" id="JACRWD010000001">
    <property type="protein sequence ID" value="MBC6003359.1"/>
    <property type="molecule type" value="Genomic_DNA"/>
</dbReference>
<protein>
    <submittedName>
        <fullName evidence="1">Uncharacterized protein</fullName>
    </submittedName>
</protein>
<reference evidence="1 2" key="1">
    <citation type="submission" date="2020-08" db="EMBL/GenBank/DDBJ databases">
        <authorList>
            <person name="Liu C."/>
            <person name="Sun Q."/>
        </authorList>
    </citation>
    <scope>NUCLEOTIDE SEQUENCE [LARGE SCALE GENOMIC DNA]</scope>
    <source>
        <strain evidence="1 2">NSJ-45</strain>
    </source>
</reference>
<comment type="caution">
    <text evidence="1">The sequence shown here is derived from an EMBL/GenBank/DDBJ whole genome shotgun (WGS) entry which is preliminary data.</text>
</comment>
<dbReference type="RefSeq" id="WP_187005619.1">
    <property type="nucleotide sequence ID" value="NZ_JACRWD010000001.1"/>
</dbReference>
<gene>
    <name evidence="1" type="ORF">H8891_06065</name>
</gene>
<accession>A0ABR7K2M9</accession>
<keyword evidence="2" id="KW-1185">Reference proteome</keyword>